<keyword evidence="6" id="KW-1133">Transmembrane helix</keyword>
<dbReference type="InterPro" id="IPR000675">
    <property type="entry name" value="Cutinase/axe"/>
</dbReference>
<proteinExistence type="inferred from homology"/>
<dbReference type="InterPro" id="IPR029058">
    <property type="entry name" value="AB_hydrolase_fold"/>
</dbReference>
<dbReference type="Pfam" id="PF01083">
    <property type="entry name" value="Cutinase"/>
    <property type="match status" value="1"/>
</dbReference>
<dbReference type="OrthoDB" id="4687011at2"/>
<reference evidence="7 8" key="1">
    <citation type="submission" date="2019-10" db="EMBL/GenBank/DDBJ databases">
        <title>Nocardia macrotermitis sp. nov. and Nocardia aurantia sp. nov., isolated from the gut of fungus growing-termite Macrotermes natalensis.</title>
        <authorList>
            <person name="Benndorf R."/>
            <person name="Schwitalla J."/>
            <person name="Martin K."/>
            <person name="De Beer W."/>
            <person name="Kaster A.-K."/>
            <person name="Vollmers J."/>
            <person name="Poulsen M."/>
            <person name="Beemelmanns C."/>
        </authorList>
    </citation>
    <scope>NUCLEOTIDE SEQUENCE [LARGE SCALE GENOMIC DNA]</scope>
    <source>
        <strain evidence="7 8">RB20</strain>
    </source>
</reference>
<protein>
    <recommendedName>
        <fullName evidence="9">Cutinase</fullName>
    </recommendedName>
</protein>
<evidence type="ECO:0000256" key="1">
    <source>
        <dbReference type="ARBA" id="ARBA00007534"/>
    </source>
</evidence>
<name>A0A7K0CZQ0_9NOCA</name>
<evidence type="ECO:0000256" key="3">
    <source>
        <dbReference type="ARBA" id="ARBA00022801"/>
    </source>
</evidence>
<comment type="caution">
    <text evidence="7">The sequence shown here is derived from an EMBL/GenBank/DDBJ whole genome shotgun (WGS) entry which is preliminary data.</text>
</comment>
<dbReference type="PANTHER" id="PTHR33630">
    <property type="entry name" value="CUTINASE RV1984C-RELATED-RELATED"/>
    <property type="match status" value="1"/>
</dbReference>
<keyword evidence="4" id="KW-1015">Disulfide bond</keyword>
<feature type="region of interest" description="Disordered" evidence="5">
    <location>
        <begin position="261"/>
        <end position="282"/>
    </location>
</feature>
<feature type="transmembrane region" description="Helical" evidence="6">
    <location>
        <begin position="38"/>
        <end position="58"/>
    </location>
</feature>
<dbReference type="EMBL" id="WEGK01000003">
    <property type="protein sequence ID" value="MQY18949.1"/>
    <property type="molecule type" value="Genomic_DNA"/>
</dbReference>
<sequence length="681" mass="68701">MGFGAAAGRVSGVVVNMVAVSADSLIRGVRRRGSGVKSVVVLLVTFALVMVGVVPGVAAADTRSGAEASGCPAVTGVFVRGTWEDSGQKNETVPVGLLAPVATQLAQRFGSRFAFRFPAYPAAAFNGTAYGDSKVAGVAATRRVLQDFAKRCPATKFVIAGYSQGGDVAGDVAASIGCSGDPVPADRVLGVGIIADPHRDPKSGKLVGPAVNGTGIGGARAGGFCKLAAATAEICADGDLYCSTDIAQHPVLGALGRLLSQPTQQSDKPDTSGGTPEDGTSAEVQSLVAPVGDMHLDAVPGAVQQLVAQFGSGHPDSAQVTHSVDSLTGTLRSLANLAARTAGNPDAQSRLASAAPGTSDRLAGQVLNAASHSDLKGALDSLADIGSQVAGVAAGRSGGDLAGAVNRVSSATAPLSSSLSNSPAEVLNSVSQVLGVLKPSTVVDQVTNVAENGLRFAANVPHVLDVLNRMIGLIGDPKVDVPGKVRGLHDLCGQLNTAFEPLVKLAANVDLHTISHLIAMIPDTSGTAQIVSILVDLLGNLDVPALAAQVGRLQENLWNLLQALTTGANPAEILTRAADFVPTLLGFATVAVNTLTGAPKSGDQSGGQDVSGAAKAVTDKLSGQGLDSASELASEGFSAASFFASGVHQDYGKYVVDGQGRTATQWLTDWFGNRIRSLGAA</sequence>
<dbReference type="Proteomes" id="UP000438448">
    <property type="component" value="Unassembled WGS sequence"/>
</dbReference>
<evidence type="ECO:0000256" key="5">
    <source>
        <dbReference type="SAM" id="MobiDB-lite"/>
    </source>
</evidence>
<organism evidence="7 8">
    <name type="scientific">Nocardia macrotermitis</name>
    <dbReference type="NCBI Taxonomy" id="2585198"/>
    <lineage>
        <taxon>Bacteria</taxon>
        <taxon>Bacillati</taxon>
        <taxon>Actinomycetota</taxon>
        <taxon>Actinomycetes</taxon>
        <taxon>Mycobacteriales</taxon>
        <taxon>Nocardiaceae</taxon>
        <taxon>Nocardia</taxon>
    </lineage>
</organism>
<evidence type="ECO:0000256" key="4">
    <source>
        <dbReference type="ARBA" id="ARBA00023157"/>
    </source>
</evidence>
<comment type="similarity">
    <text evidence="1">Belongs to the cutinase family.</text>
</comment>
<gene>
    <name evidence="7" type="ORF">NRB20_20330</name>
</gene>
<evidence type="ECO:0000256" key="6">
    <source>
        <dbReference type="SAM" id="Phobius"/>
    </source>
</evidence>
<evidence type="ECO:0008006" key="9">
    <source>
        <dbReference type="Google" id="ProtNLM"/>
    </source>
</evidence>
<dbReference type="SUPFAM" id="SSF53474">
    <property type="entry name" value="alpha/beta-Hydrolases"/>
    <property type="match status" value="1"/>
</dbReference>
<keyword evidence="2" id="KW-0719">Serine esterase</keyword>
<keyword evidence="6" id="KW-0472">Membrane</keyword>
<accession>A0A7K0CZQ0</accession>
<evidence type="ECO:0000256" key="2">
    <source>
        <dbReference type="ARBA" id="ARBA00022487"/>
    </source>
</evidence>
<dbReference type="PANTHER" id="PTHR33630:SF9">
    <property type="entry name" value="CUTINASE 4"/>
    <property type="match status" value="1"/>
</dbReference>
<keyword evidence="6" id="KW-0812">Transmembrane</keyword>
<dbReference type="AlphaFoldDB" id="A0A7K0CZQ0"/>
<keyword evidence="8" id="KW-1185">Reference proteome</keyword>
<evidence type="ECO:0000313" key="8">
    <source>
        <dbReference type="Proteomes" id="UP000438448"/>
    </source>
</evidence>
<dbReference type="Gene3D" id="3.40.50.1820">
    <property type="entry name" value="alpha/beta hydrolase"/>
    <property type="match status" value="1"/>
</dbReference>
<evidence type="ECO:0000313" key="7">
    <source>
        <dbReference type="EMBL" id="MQY18949.1"/>
    </source>
</evidence>
<keyword evidence="3" id="KW-0378">Hydrolase</keyword>
<dbReference type="SMART" id="SM01110">
    <property type="entry name" value="Cutinase"/>
    <property type="match status" value="1"/>
</dbReference>
<dbReference type="GO" id="GO:0052689">
    <property type="term" value="F:carboxylic ester hydrolase activity"/>
    <property type="evidence" value="ECO:0007669"/>
    <property type="project" value="UniProtKB-KW"/>
</dbReference>